<protein>
    <submittedName>
        <fullName evidence="2">Uncharacterized protein</fullName>
    </submittedName>
</protein>
<evidence type="ECO:0000313" key="2">
    <source>
        <dbReference type="EMBL" id="ROR83342.1"/>
    </source>
</evidence>
<organism evidence="2 3">
    <name type="scientific">Plantibacter flavus</name>
    <dbReference type="NCBI Taxonomy" id="150123"/>
    <lineage>
        <taxon>Bacteria</taxon>
        <taxon>Bacillati</taxon>
        <taxon>Actinomycetota</taxon>
        <taxon>Actinomycetes</taxon>
        <taxon>Micrococcales</taxon>
        <taxon>Microbacteriaceae</taxon>
        <taxon>Plantibacter</taxon>
    </lineage>
</organism>
<accession>A0A3N2C753</accession>
<evidence type="ECO:0000256" key="1">
    <source>
        <dbReference type="SAM" id="MobiDB-lite"/>
    </source>
</evidence>
<dbReference type="Proteomes" id="UP000266915">
    <property type="component" value="Unassembled WGS sequence"/>
</dbReference>
<dbReference type="RefSeq" id="WP_085511186.1">
    <property type="nucleotide sequence ID" value="NZ_FXAP01000002.1"/>
</dbReference>
<comment type="caution">
    <text evidence="2">The sequence shown here is derived from an EMBL/GenBank/DDBJ whole genome shotgun (WGS) entry which is preliminary data.</text>
</comment>
<dbReference type="EMBL" id="RKHL01000001">
    <property type="protein sequence ID" value="ROR83342.1"/>
    <property type="molecule type" value="Genomic_DNA"/>
</dbReference>
<sequence length="171" mass="18654">MAFGRLLNALRTSGAEPLGVVDATPAPVGETEDEQTARHLDELRDSVRSVGRDLPTLLTSQLRQIDDQLRLVVATIADQGASTEQRVLLAAMVTDYIPSPLRSFLALPAADRTDDSRSTIVFARQLELIEETIRDLLNQIRIGAIAELSTHGRFLSDKFQEPDAGLVLGAH</sequence>
<name>A0A3N2C753_9MICO</name>
<proteinExistence type="predicted"/>
<dbReference type="AlphaFoldDB" id="A0A3N2C753"/>
<keyword evidence="3" id="KW-1185">Reference proteome</keyword>
<gene>
    <name evidence="2" type="ORF">EDD42_3453</name>
</gene>
<reference evidence="2 3" key="1">
    <citation type="submission" date="2018-11" db="EMBL/GenBank/DDBJ databases">
        <title>Sequencing the genomes of 1000 actinobacteria strains.</title>
        <authorList>
            <person name="Klenk H.-P."/>
        </authorList>
    </citation>
    <scope>NUCLEOTIDE SEQUENCE [LARGE SCALE GENOMIC DNA]</scope>
    <source>
        <strain evidence="2 3">DSM 14012</strain>
    </source>
</reference>
<evidence type="ECO:0000313" key="3">
    <source>
        <dbReference type="Proteomes" id="UP000266915"/>
    </source>
</evidence>
<feature type="region of interest" description="Disordered" evidence="1">
    <location>
        <begin position="18"/>
        <end position="38"/>
    </location>
</feature>